<evidence type="ECO:0000313" key="3">
    <source>
        <dbReference type="Proteomes" id="UP000034832"/>
    </source>
</evidence>
<reference evidence="2" key="1">
    <citation type="submission" date="2019-04" db="EMBL/GenBank/DDBJ databases">
        <title>Whole genome sequencing of cave bacteria.</title>
        <authorList>
            <person name="Gan H.M."/>
            <person name="Barton H."/>
            <person name="Savka M.A."/>
        </authorList>
    </citation>
    <scope>NUCLEOTIDE SEQUENCE [LARGE SCALE GENOMIC DNA]</scope>
    <source>
        <strain evidence="2">LC387</strain>
    </source>
</reference>
<dbReference type="AlphaFoldDB" id="A0A4U6BPV0"/>
<evidence type="ECO:0000256" key="1">
    <source>
        <dbReference type="SAM" id="SignalP"/>
    </source>
</evidence>
<keyword evidence="3" id="KW-1185">Reference proteome</keyword>
<dbReference type="Proteomes" id="UP000034832">
    <property type="component" value="Unassembled WGS sequence"/>
</dbReference>
<keyword evidence="1" id="KW-0732">Signal</keyword>
<gene>
    <name evidence="2" type="ORF">YH63_006305</name>
</gene>
<name>A0A4U6BPV0_9BRAD</name>
<dbReference type="EMBL" id="LBIA02000001">
    <property type="protein sequence ID" value="TKT71048.1"/>
    <property type="molecule type" value="Genomic_DNA"/>
</dbReference>
<organism evidence="2 3">
    <name type="scientific">Afipia massiliensis</name>
    <dbReference type="NCBI Taxonomy" id="211460"/>
    <lineage>
        <taxon>Bacteria</taxon>
        <taxon>Pseudomonadati</taxon>
        <taxon>Pseudomonadota</taxon>
        <taxon>Alphaproteobacteria</taxon>
        <taxon>Hyphomicrobiales</taxon>
        <taxon>Nitrobacteraceae</taxon>
        <taxon>Afipia</taxon>
    </lineage>
</organism>
<accession>A0A4U6BPV0</accession>
<evidence type="ECO:0008006" key="4">
    <source>
        <dbReference type="Google" id="ProtNLM"/>
    </source>
</evidence>
<comment type="caution">
    <text evidence="2">The sequence shown here is derived from an EMBL/GenBank/DDBJ whole genome shotgun (WGS) entry which is preliminary data.</text>
</comment>
<dbReference type="OrthoDB" id="8139376at2"/>
<dbReference type="RefSeq" id="WP_046828339.1">
    <property type="nucleotide sequence ID" value="NZ_LBIA02000001.1"/>
</dbReference>
<feature type="signal peptide" evidence="1">
    <location>
        <begin position="1"/>
        <end position="21"/>
    </location>
</feature>
<proteinExistence type="predicted"/>
<feature type="chain" id="PRO_5020597357" description="Lipoprotein SmpA/OmlA domain-containing protein" evidence="1">
    <location>
        <begin position="22"/>
        <end position="109"/>
    </location>
</feature>
<evidence type="ECO:0000313" key="2">
    <source>
        <dbReference type="EMBL" id="TKT71048.1"/>
    </source>
</evidence>
<sequence length="109" mass="12133">MKLVVFASLVALTLAHTPVRAGQLPPSPFTTTLSNHTPLVFGMSAEDAADALGQPLSYVSGRPGDEIFLVIRNVGGSRWSFRDDPLYLQFRGGRLTGWKADWSRNWMWR</sequence>
<protein>
    <recommendedName>
        <fullName evidence="4">Lipoprotein SmpA/OmlA domain-containing protein</fullName>
    </recommendedName>
</protein>
<dbReference type="STRING" id="211460.YH63_12625"/>